<name>A0AAE7RCH0_9CAUD</name>
<dbReference type="GeneID" id="80832438"/>
<dbReference type="RefSeq" id="YP_010845285.1">
    <property type="nucleotide sequence ID" value="NC_079188.1"/>
</dbReference>
<proteinExistence type="predicted"/>
<evidence type="ECO:0000313" key="2">
    <source>
        <dbReference type="EMBL" id="QTQ06785.1"/>
    </source>
</evidence>
<dbReference type="InterPro" id="IPR006949">
    <property type="entry name" value="Barrel_Baseplate_J-like"/>
</dbReference>
<dbReference type="EMBL" id="MW380983">
    <property type="protein sequence ID" value="QTQ06785.1"/>
    <property type="molecule type" value="Genomic_DNA"/>
</dbReference>
<accession>A0AAE7RCH0</accession>
<organism evidence="2 3">
    <name type="scientific">Aeromonas phage PVN03</name>
    <dbReference type="NCBI Taxonomy" id="2822864"/>
    <lineage>
        <taxon>Viruses</taxon>
        <taxon>Duplodnaviria</taxon>
        <taxon>Heunggongvirae</taxon>
        <taxon>Uroviricota</taxon>
        <taxon>Caudoviricetes</taxon>
        <taxon>Chaseviridae</taxon>
        <taxon>Nefertitivirinae</taxon>
        <taxon>Phayathaivirus</taxon>
        <taxon>Phayathaivirus PVN03</taxon>
    </lineage>
</organism>
<keyword evidence="3" id="KW-1185">Reference proteome</keyword>
<feature type="domain" description="Baseplate protein J-like barrel" evidence="1">
    <location>
        <begin position="103"/>
        <end position="170"/>
    </location>
</feature>
<dbReference type="Proteomes" id="UP000827344">
    <property type="component" value="Segment"/>
</dbReference>
<evidence type="ECO:0000259" key="1">
    <source>
        <dbReference type="Pfam" id="PF04865"/>
    </source>
</evidence>
<reference evidence="2 3" key="1">
    <citation type="submission" date="2020-12" db="EMBL/GenBank/DDBJ databases">
        <title>Genomic analysis of Aeromonas hydrophila bacteriophages isolated in striped catfish farms in the Mekong Delta, Vietnam.</title>
        <authorList>
            <person name="Hoang H.A."/>
            <person name="Quang V.T."/>
            <person name="Phi N.L."/>
            <person name="Thi X.T."/>
            <person name="Nguyen N.H."/>
        </authorList>
    </citation>
    <scope>NUCLEOTIDE SEQUENCE [LARGE SCALE GENOMIC DNA]</scope>
</reference>
<protein>
    <recommendedName>
        <fullName evidence="1">Baseplate protein J-like barrel domain-containing protein</fullName>
    </recommendedName>
</protein>
<dbReference type="KEGG" id="vg:80832438"/>
<evidence type="ECO:0000313" key="3">
    <source>
        <dbReference type="Proteomes" id="UP000827344"/>
    </source>
</evidence>
<dbReference type="Pfam" id="PF04865">
    <property type="entry name" value="Baseplate_J"/>
    <property type="match status" value="1"/>
</dbReference>
<sequence length="381" mass="41580">MSGITESGIVVKSYEEIVASLEGRFRQKFGEVFDTTEESPDGQNIRIMAKYIYDQWQLAEQAYHSYNPAVVGGNGLDNLVRLNGLERIENEPTKVGVHFDATTSIGETVAKGTIVTTESGDLEFTTDSDVIIPGEVLATCTTKGAIRVLAGEITKIKSDVADDITVMNFEQGVTGIVREGDPQLRARRERSLVRAGTATAEAIYAAVADLNLQFIAVLENDKDVTVNEIPPHSMMVVAEGSTLPLIAERVYNNKAIGITAHGDTIIEITDSEGYVQQIGVSRPRPKDIYVRCKVIRPANVAINRLRDIRNALVDHVNNLHIAETVEWSKMFSPATEAAPDVNIKSIEISENGATWITTDIPMGVIDRPVTTTAKVIVEELS</sequence>